<dbReference type="SMART" id="SM00826">
    <property type="entry name" value="PKS_DH"/>
    <property type="match status" value="1"/>
</dbReference>
<dbReference type="InterPro" id="IPR000873">
    <property type="entry name" value="AMP-dep_synth/lig_dom"/>
</dbReference>
<feature type="region of interest" description="C-terminal hotdog fold" evidence="9">
    <location>
        <begin position="1098"/>
        <end position="1249"/>
    </location>
</feature>
<dbReference type="PROSITE" id="PS00455">
    <property type="entry name" value="AMP_BINDING"/>
    <property type="match status" value="1"/>
</dbReference>
<evidence type="ECO:0000256" key="4">
    <source>
        <dbReference type="ARBA" id="ARBA00022679"/>
    </source>
</evidence>
<accession>A0A8I2ZP47</accession>
<dbReference type="InterPro" id="IPR001242">
    <property type="entry name" value="Condensation_dom"/>
</dbReference>
<dbReference type="InterPro" id="IPR050091">
    <property type="entry name" value="PKS_NRPS_Biosynth_Enz"/>
</dbReference>
<dbReference type="Pfam" id="PF00109">
    <property type="entry name" value="ketoacyl-synt"/>
    <property type="match status" value="1"/>
</dbReference>
<dbReference type="InterPro" id="IPR020845">
    <property type="entry name" value="AMP-binding_CS"/>
</dbReference>
<gene>
    <name evidence="14" type="ORF">HYQ45_008003</name>
</gene>
<dbReference type="SMART" id="SM00825">
    <property type="entry name" value="PKS_KS"/>
    <property type="match status" value="1"/>
</dbReference>
<keyword evidence="4" id="KW-0808">Transferase</keyword>
<evidence type="ECO:0000313" key="15">
    <source>
        <dbReference type="Proteomes" id="UP000689129"/>
    </source>
</evidence>
<dbReference type="InterPro" id="IPR049551">
    <property type="entry name" value="PKS_DH_C"/>
</dbReference>
<comment type="caution">
    <text evidence="14">The sequence shown here is derived from an EMBL/GenBank/DDBJ whole genome shotgun (WGS) entry which is preliminary data.</text>
</comment>
<dbReference type="GO" id="GO:0031177">
    <property type="term" value="F:phosphopantetheine binding"/>
    <property type="evidence" value="ECO:0007669"/>
    <property type="project" value="InterPro"/>
</dbReference>
<dbReference type="InterPro" id="IPR014030">
    <property type="entry name" value="Ketoacyl_synth_N"/>
</dbReference>
<evidence type="ECO:0000256" key="1">
    <source>
        <dbReference type="ARBA" id="ARBA00022450"/>
    </source>
</evidence>
<dbReference type="InterPro" id="IPR013217">
    <property type="entry name" value="Methyltransf_12"/>
</dbReference>
<keyword evidence="7" id="KW-0511">Multifunctional enzyme</keyword>
<dbReference type="OrthoDB" id="329835at2759"/>
<evidence type="ECO:0000256" key="8">
    <source>
        <dbReference type="ARBA" id="ARBA00029443"/>
    </source>
</evidence>
<dbReference type="GO" id="GO:0006633">
    <property type="term" value="P:fatty acid biosynthetic process"/>
    <property type="evidence" value="ECO:0007669"/>
    <property type="project" value="InterPro"/>
</dbReference>
<feature type="domain" description="Ketosynthase family 3 (KS3)" evidence="12">
    <location>
        <begin position="6"/>
        <end position="428"/>
    </location>
</feature>
<keyword evidence="3" id="KW-0436">Ligase</keyword>
<dbReference type="InterPro" id="IPR018201">
    <property type="entry name" value="Ketoacyl_synth_AS"/>
</dbReference>
<dbReference type="PANTHER" id="PTHR43775">
    <property type="entry name" value="FATTY ACID SYNTHASE"/>
    <property type="match status" value="1"/>
</dbReference>
<evidence type="ECO:0000259" key="11">
    <source>
        <dbReference type="PROSITE" id="PS50075"/>
    </source>
</evidence>
<dbReference type="Pfam" id="PF21089">
    <property type="entry name" value="PKS_DH_N"/>
    <property type="match status" value="1"/>
</dbReference>
<keyword evidence="2" id="KW-0597">Phosphoprotein</keyword>
<feature type="compositionally biased region" description="Low complexity" evidence="10">
    <location>
        <begin position="2410"/>
        <end position="2419"/>
    </location>
</feature>
<feature type="domain" description="PKS/mFAS DH" evidence="13">
    <location>
        <begin position="930"/>
        <end position="1249"/>
    </location>
</feature>
<keyword evidence="1" id="KW-0596">Phosphopantetheine</keyword>
<dbReference type="SMART" id="SM00823">
    <property type="entry name" value="PKS_PP"/>
    <property type="match status" value="1"/>
</dbReference>
<evidence type="ECO:0000256" key="9">
    <source>
        <dbReference type="PROSITE-ProRule" id="PRU01363"/>
    </source>
</evidence>
<dbReference type="PROSITE" id="PS52004">
    <property type="entry name" value="KS3_2"/>
    <property type="match status" value="1"/>
</dbReference>
<feature type="region of interest" description="Disordered" evidence="10">
    <location>
        <begin position="2383"/>
        <end position="2425"/>
    </location>
</feature>
<dbReference type="InterPro" id="IPR013968">
    <property type="entry name" value="PKS_KR"/>
</dbReference>
<dbReference type="InterPro" id="IPR006162">
    <property type="entry name" value="Ppantetheine_attach_site"/>
</dbReference>
<sequence>MENYTSEPIAIVGSACRFPGESSSPSKLWTLLREPRDVLAKIPPVRFDPEGFYNEDGEYHGSSNVKESYMLTEDHRVFDAQFFKIKPVEAHSIDPQQRVLMETVYESIEAAGFAMEKMQGSDTAVYVGLMCEEYSNIVAGDVDQLPTYTATATGRSIMSNRISYFFDWHGPCMTIDTACSSSLIAVHQAVETLRNGTSRVAIAAGANLLLSPSSRSHMWDADADGYARGDGVAAVVLKKLSDAIRDGDHIESIIRDTGVNQDGRTTGITMPSSTAQEALIRRTYSKAGLDLTNPFERCQYFEAHGTGTPAGDPIEASAIQKAFFGADNTRVDSNDILYVGSIKTVIGHTEGTAGIAALMKASLAIQHSIIPPNMLFNKLSPAVEPFYKHLEIATAARSWPELPEGIPRRASVNSFGFGGTNAHAIVEQYVPGFWDQREQSRRSAPSFLPICLSAASEKALFEQARRLSVWLENNSEVSLTDLAWTLATRRSKFPYRWFFSAGSVAQLRTKIDKRLGSTYEPINLLPSLKPKILGIFTGQGAQWAAMGRSLIIGSKFVSKIVDCLEVSLSLLPDAPTWSLREELLAGADKSRIAQAALSQPLCTAVQVILVEMLKASGIGFEAVVGHSSGEIGAAYAAGLICAEDAIRIAYYRGLHSSLAKGTKGQKGAMLAVGTSVEDAQEFCAFEEMQGRICVAACNSSSSVTLSGDSDAVKEAESILQDEGRFVRVLRVDTAYHSHHMLPPAGPYVESMRSCNVRVLNDRKGEGVVCSWFSSVRKNQEEMKFQSEGLDGEYWRDNMVKPVLFAQALKKAIDTKGPFDMAFEVGPHPALQGPALQTIQEVQGNRIPYTGVLSRGVDDVESFADALGYLWSHLSPTSDLIQLEMSDATLSGEQQPNVVKNLPPYAFDHDRVYWRESRLVKATRTRKTPYHDLLGVCCPDATDPTLLRWKNLLSPKEIPWLGGHMVQGQIIFPAAGYLSMAIDACRILVARRGETLAIKGMDILDFVIGKGIIFDDRSLGVETLLTLTLDEEYDEDARSINGTIRFYAGLANSDVSSLPLRCSCRVHLNLEDAGLISDIVEGSTSLPLLPPRAEQLVNGVNVDAKQFYANLAEVGYEYSGLFQGLSELKRTLDAGTGVIANPARQDPLRSPTVHPAMIDCTIQAVLLAFCFPGDGKLYALHVPTKIRRVSIDLPLLERETLGAGQLPVDSIVDSNGTVSGDAHLFAKDGETAMIQMHGIEVVPLTPPTPEQDAQLFWAYELGVAQPDGNLMVKGRRATDADYELAEVAERICYHYLKNLLAELTPEDIEKSAWHHKRLVNFARKTLGELRSAAVRGETSILEHMMEDNVLHDFYAQCLGFDENSHFLAEAVSQITHRFPHMNIIEVGAGTGGATKIIIPHLGDAFSSYTFTDISGGFFPKAREVFSRFDDRMDFRVLDAEKDVVEQGFVEHSYDVVVASLVLHATRDLYETMRNVRRLLKPGGYVVMLELTNVRPIRTTFAMSGLPGWWLGDAHDGREFSPCVSASHWNTVLQKTGFSTVDAVTPDLDPEPWPFNVLVAQALDDRVISLRKPLSAPCPATPAAELIILGGTKLQSSLLAGEVEPLVSQWFNIVRHVSTPEDLLQIDMAPMSTVLSLTDLDSPVFKGVTEDRLEAMKRLIEKSRNVVWVTRDARAGGDPYMNMTIGWARTALEEMPQLRLQFLDFTDNAKMRAELVAQELLRLQILEQWSPVDNGDQLLWSIEPEIVIEEGDRILIPRLRASKERNDRSSLRRNYELREEQHAVGQHLLVDGDDHVAIEVLHSLLLPLKLSESEAFYASVGIIKGTEKTALTLSKSLHSSLVLPKRWVFPMDDTKATPRLLARFADLSGVSDSSPNGNSIGNMISTVIGKNGITLTLADIVETDTIEQRTYKVGHFSKPSQISSIVSELSFKPTTGDIPINIVSLSELPTLSAPLSLDTALTWATSGPQTMVSVKAENVDKRFSFRPDRTYLLVGLSGQMGKSICTWMVRHGAKYVVLTSRQPVVDEGWLRKVKALGGTGVQFIANDVTDKSSVAELISVIRETMPPLAGFANGAMVLQDTPIRDMTAEVLNRVLRPKMDSSRHLDDLLAEGQLDFAIFFSSMASVLGNHGQSNYTAANLFMNGLAARRRRRGQPASVIAIGSVIGIGYMARELTQKEILRIKERGYTPLSEREVRQLFCEGILAGRPRSDDNSWAAPSPEVVCGVRIAQPGEERPIRWMANPMVGHAVIKRINNKKEEDGSSATMPVKASLLLVKTKEAAFAVIRDAFVTRLQGMLQSDSALELHLAADELGVDSLVAVDIRSWFLRELQVDLPVLKILGGASVGDMLELALDNMSSDLMPNVDATSTFNLANVEEMKVEVTAPPLANGQPGIDTEKPEVPTGGPPPVLVSYSEDSSSDGGSRGDLTCSAESNESGIIRELTPLSTPGLELGPIINADSIHQLDKTRNVAVAATVARTEPMSFGQSRFWFLQQYLETKTAFNIATTMAIQGDLRVQDLARAVLKVGQHHESLRTKFTLDEQGRPVQKVMAKSKLELQHRIISGPIEAQEEYQRMVTHVYSLETGDTMQISVLSDSTKGQRTHYLTIGYHHINMDGISLGVLLSDLHKAYHGARLTPSLQFPDFSTRQRSLIASGEMKTELAFWKAEFDTLPPVLPVLPFSLTKTRRALVRYDAHKVDVRVSGQVAAQIKDVVKTHRVSPFHVYLATFRALLSRLVGAGGGDDLVIGMADANRTERGAQEAIGMYLNLLPLRFRSPISTQSFAAAIKEAQSKVRKALAHSRVPFDVLLEELQPPRSSDASPLFQVFIDYRQPLGDSSRVFGCKVVSEEYVRGDTAYDVVVDIIDTTGGDAHMQFTVPKLLYSSEDAGVLSRTFMDLLDEFIKQPGVGLTDVPLYSEKEVKKSIELGRGPAVEAEWSSIPLRIQDVMAIHVKNVAVRDGHGQSLTYEQLGSKVKDVAQALSDAGVTSGSVVTVLQQPRTDWAVSVLAILQLDAVYVPLDIRLPLQRLALIINDSKPVAILFHTETKGVIDSLGEVGIDLATKAINIEDCASRLGHQLSGSTSADADRPAFILYTSGSTGAPKGVVLKQSNLLNQVEATVREYGIKPEWTILQQTAHTFDLSMFQLLLAVTRSLYIVPRHLRGDPLALTRHRGREHHIHLHDAIRVFELAAQR</sequence>
<dbReference type="EMBL" id="JAEMWZ010000149">
    <property type="protein sequence ID" value="KAG7133928.1"/>
    <property type="molecule type" value="Genomic_DNA"/>
</dbReference>
<evidence type="ECO:0000256" key="7">
    <source>
        <dbReference type="ARBA" id="ARBA00023268"/>
    </source>
</evidence>
<evidence type="ECO:0000259" key="13">
    <source>
        <dbReference type="PROSITE" id="PS52019"/>
    </source>
</evidence>
<evidence type="ECO:0000313" key="14">
    <source>
        <dbReference type="EMBL" id="KAG7133928.1"/>
    </source>
</evidence>
<dbReference type="CDD" id="cd00833">
    <property type="entry name" value="PKS"/>
    <property type="match status" value="1"/>
</dbReference>
<dbReference type="GO" id="GO:0009403">
    <property type="term" value="P:toxin biosynthetic process"/>
    <property type="evidence" value="ECO:0007669"/>
    <property type="project" value="UniProtKB-ARBA"/>
</dbReference>
<dbReference type="Pfam" id="PF08659">
    <property type="entry name" value="KR"/>
    <property type="match status" value="1"/>
</dbReference>
<dbReference type="Pfam" id="PF22621">
    <property type="entry name" value="CurL-like_PKS_C"/>
    <property type="match status" value="1"/>
</dbReference>
<name>A0A8I2ZP47_VERLO</name>
<feature type="domain" description="Carrier" evidence="11">
    <location>
        <begin position="2278"/>
        <end position="2354"/>
    </location>
</feature>
<dbReference type="PANTHER" id="PTHR43775:SF20">
    <property type="entry name" value="HYBRID PKS-NRPS SYNTHETASE APDA"/>
    <property type="match status" value="1"/>
</dbReference>
<dbReference type="InterPro" id="IPR049900">
    <property type="entry name" value="PKS_mFAS_DH"/>
</dbReference>
<feature type="region of interest" description="N-terminal hotdog fold" evidence="9">
    <location>
        <begin position="930"/>
        <end position="1072"/>
    </location>
</feature>
<feature type="active site" description="Proton donor; for dehydratase activity" evidence="9">
    <location>
        <position position="1158"/>
    </location>
</feature>
<dbReference type="InterPro" id="IPR057326">
    <property type="entry name" value="KR_dom"/>
</dbReference>
<dbReference type="GO" id="GO:0016874">
    <property type="term" value="F:ligase activity"/>
    <property type="evidence" value="ECO:0007669"/>
    <property type="project" value="UniProtKB-KW"/>
</dbReference>
<dbReference type="PROSITE" id="PS00606">
    <property type="entry name" value="KS3_1"/>
    <property type="match status" value="1"/>
</dbReference>
<dbReference type="SMART" id="SM00827">
    <property type="entry name" value="PKS_AT"/>
    <property type="match status" value="1"/>
</dbReference>
<dbReference type="Pfam" id="PF02801">
    <property type="entry name" value="Ketoacyl-synt_C"/>
    <property type="match status" value="1"/>
</dbReference>
<keyword evidence="5" id="KW-0677">Repeat</keyword>
<dbReference type="Pfam" id="PF00668">
    <property type="entry name" value="Condensation"/>
    <property type="match status" value="1"/>
</dbReference>
<dbReference type="InterPro" id="IPR014031">
    <property type="entry name" value="Ketoacyl_synth_C"/>
</dbReference>
<evidence type="ECO:0000256" key="10">
    <source>
        <dbReference type="SAM" id="MobiDB-lite"/>
    </source>
</evidence>
<feature type="active site" description="Proton acceptor; for dehydratase activity" evidence="9">
    <location>
        <position position="963"/>
    </location>
</feature>
<evidence type="ECO:0000256" key="2">
    <source>
        <dbReference type="ARBA" id="ARBA00022553"/>
    </source>
</evidence>
<dbReference type="CDD" id="cd19532">
    <property type="entry name" value="C_PKS-NRPS"/>
    <property type="match status" value="1"/>
</dbReference>
<evidence type="ECO:0000256" key="3">
    <source>
        <dbReference type="ARBA" id="ARBA00022598"/>
    </source>
</evidence>
<dbReference type="GO" id="GO:0004315">
    <property type="term" value="F:3-oxoacyl-[acyl-carrier-protein] synthase activity"/>
    <property type="evidence" value="ECO:0007669"/>
    <property type="project" value="InterPro"/>
</dbReference>
<dbReference type="PROSITE" id="PS52019">
    <property type="entry name" value="PKS_MFAS_DH"/>
    <property type="match status" value="1"/>
</dbReference>
<dbReference type="GO" id="GO:0004312">
    <property type="term" value="F:fatty acid synthase activity"/>
    <property type="evidence" value="ECO:0007669"/>
    <property type="project" value="TreeGrafter"/>
</dbReference>
<dbReference type="Pfam" id="PF14765">
    <property type="entry name" value="PS-DH"/>
    <property type="match status" value="1"/>
</dbReference>
<dbReference type="Pfam" id="PF08242">
    <property type="entry name" value="Methyltransf_12"/>
    <property type="match status" value="1"/>
</dbReference>
<keyword evidence="6" id="KW-0560">Oxidoreductase</keyword>
<dbReference type="InterPro" id="IPR014043">
    <property type="entry name" value="Acyl_transferase_dom"/>
</dbReference>
<dbReference type="InterPro" id="IPR020806">
    <property type="entry name" value="PKS_PP-bd"/>
</dbReference>
<dbReference type="PROSITE" id="PS00012">
    <property type="entry name" value="PHOSPHOPANTETHEINE"/>
    <property type="match status" value="1"/>
</dbReference>
<dbReference type="Pfam" id="PF00698">
    <property type="entry name" value="Acyl_transf_1"/>
    <property type="match status" value="1"/>
</dbReference>
<reference evidence="14" key="1">
    <citation type="journal article" date="2021" name="Mol. Plant Pathol.">
        <title>A 20-kb lineage-specific genomic region tames virulence in pathogenic amphidiploid Verticillium longisporum.</title>
        <authorList>
            <person name="Harting R."/>
            <person name="Starke J."/>
            <person name="Kusch H."/>
            <person name="Poggeler S."/>
            <person name="Maurus I."/>
            <person name="Schluter R."/>
            <person name="Landesfeind M."/>
            <person name="Bulla I."/>
            <person name="Nowrousian M."/>
            <person name="de Jonge R."/>
            <person name="Stahlhut G."/>
            <person name="Hoff K.J."/>
            <person name="Asshauer K.P."/>
            <person name="Thurmer A."/>
            <person name="Stanke M."/>
            <person name="Daniel R."/>
            <person name="Morgenstern B."/>
            <person name="Thomma B.P.H.J."/>
            <person name="Kronstad J.W."/>
            <person name="Braus-Stromeyer S.A."/>
            <person name="Braus G.H."/>
        </authorList>
    </citation>
    <scope>NUCLEOTIDE SEQUENCE</scope>
    <source>
        <strain evidence="14">Vl32</strain>
    </source>
</reference>
<proteinExistence type="inferred from homology"/>
<organism evidence="14 15">
    <name type="scientific">Verticillium longisporum</name>
    <name type="common">Verticillium dahliae var. longisporum</name>
    <dbReference type="NCBI Taxonomy" id="100787"/>
    <lineage>
        <taxon>Eukaryota</taxon>
        <taxon>Fungi</taxon>
        <taxon>Dikarya</taxon>
        <taxon>Ascomycota</taxon>
        <taxon>Pezizomycotina</taxon>
        <taxon>Sordariomycetes</taxon>
        <taxon>Hypocreomycetidae</taxon>
        <taxon>Glomerellales</taxon>
        <taxon>Plectosphaerellaceae</taxon>
        <taxon>Verticillium</taxon>
    </lineage>
</organism>
<dbReference type="Proteomes" id="UP000689129">
    <property type="component" value="Unassembled WGS sequence"/>
</dbReference>
<protein>
    <submittedName>
        <fullName evidence="14">Polyketide synthase-nonribosomal peptide synthetase phmA like protein</fullName>
    </submittedName>
</protein>
<dbReference type="PROSITE" id="PS50075">
    <property type="entry name" value="CARRIER"/>
    <property type="match status" value="1"/>
</dbReference>
<dbReference type="InterPro" id="IPR020807">
    <property type="entry name" value="PKS_DH"/>
</dbReference>
<comment type="similarity">
    <text evidence="8">In the C-terminal section; belongs to the NRP synthetase family.</text>
</comment>
<dbReference type="CDD" id="cd02440">
    <property type="entry name" value="AdoMet_MTases"/>
    <property type="match status" value="1"/>
</dbReference>
<dbReference type="InterPro" id="IPR020841">
    <property type="entry name" value="PKS_Beta-ketoAc_synthase_dom"/>
</dbReference>
<dbReference type="GO" id="GO:0016491">
    <property type="term" value="F:oxidoreductase activity"/>
    <property type="evidence" value="ECO:0007669"/>
    <property type="project" value="UniProtKB-KW"/>
</dbReference>
<evidence type="ECO:0000259" key="12">
    <source>
        <dbReference type="PROSITE" id="PS52004"/>
    </source>
</evidence>
<dbReference type="SMART" id="SM00822">
    <property type="entry name" value="PKS_KR"/>
    <property type="match status" value="1"/>
</dbReference>
<dbReference type="Pfam" id="PF00501">
    <property type="entry name" value="AMP-binding"/>
    <property type="match status" value="1"/>
</dbReference>
<dbReference type="InterPro" id="IPR049552">
    <property type="entry name" value="PKS_DH_N"/>
</dbReference>
<evidence type="ECO:0000256" key="6">
    <source>
        <dbReference type="ARBA" id="ARBA00023002"/>
    </source>
</evidence>
<dbReference type="InterPro" id="IPR009081">
    <property type="entry name" value="PP-bd_ACP"/>
</dbReference>
<evidence type="ECO:0000256" key="5">
    <source>
        <dbReference type="ARBA" id="ARBA00022737"/>
    </source>
</evidence>